<dbReference type="InterPro" id="IPR051531">
    <property type="entry name" value="N-acetyltransferase"/>
</dbReference>
<accession>A0ABT5S6K8</accession>
<organism evidence="2 3">
    <name type="scientific">Polaribacter ponticola</name>
    <dbReference type="NCBI Taxonomy" id="2978475"/>
    <lineage>
        <taxon>Bacteria</taxon>
        <taxon>Pseudomonadati</taxon>
        <taxon>Bacteroidota</taxon>
        <taxon>Flavobacteriia</taxon>
        <taxon>Flavobacteriales</taxon>
        <taxon>Flavobacteriaceae</taxon>
    </lineage>
</organism>
<proteinExistence type="predicted"/>
<dbReference type="RefSeq" id="WP_265724140.1">
    <property type="nucleotide sequence ID" value="NZ_JAOSLC020000002.1"/>
</dbReference>
<dbReference type="SUPFAM" id="SSF55729">
    <property type="entry name" value="Acyl-CoA N-acyltransferases (Nat)"/>
    <property type="match status" value="1"/>
</dbReference>
<dbReference type="PROSITE" id="PS51186">
    <property type="entry name" value="GNAT"/>
    <property type="match status" value="1"/>
</dbReference>
<evidence type="ECO:0000313" key="2">
    <source>
        <dbReference type="EMBL" id="MDD7913141.1"/>
    </source>
</evidence>
<dbReference type="InterPro" id="IPR000182">
    <property type="entry name" value="GNAT_dom"/>
</dbReference>
<reference evidence="2" key="1">
    <citation type="submission" date="2023-02" db="EMBL/GenBank/DDBJ databases">
        <title>Polaribacter ponticola sp. nov., isolated from seawater.</title>
        <authorList>
            <person name="Baek J.H."/>
            <person name="Kim J.M."/>
            <person name="Choi D.G."/>
            <person name="Jeon C.O."/>
        </authorList>
    </citation>
    <scope>NUCLEOTIDE SEQUENCE</scope>
    <source>
        <strain evidence="2">MSW5</strain>
    </source>
</reference>
<keyword evidence="3" id="KW-1185">Reference proteome</keyword>
<dbReference type="EMBL" id="JAOSLC020000002">
    <property type="protein sequence ID" value="MDD7913141.1"/>
    <property type="molecule type" value="Genomic_DNA"/>
</dbReference>
<comment type="caution">
    <text evidence="2">The sequence shown here is derived from an EMBL/GenBank/DDBJ whole genome shotgun (WGS) entry which is preliminary data.</text>
</comment>
<dbReference type="Proteomes" id="UP001151478">
    <property type="component" value="Unassembled WGS sequence"/>
</dbReference>
<sequence length="179" mass="20855">MSHNFTPFPVLETERLTLRELNLDDAKAIFGLRTNKEVNEFIDRKVPRNLSEARAFIDLISKLTLNNVGIFWVIESKSNHQLMGTIGLRHFDDEDEEDYAEIGYEIDPNYQQKGFMSEAFDAVIEYGFQNLGLKNIEAYTHYNNEASIALLEKQNFVLHPERRDEGFENNRSYRLEVSS</sequence>
<dbReference type="Gene3D" id="3.40.630.30">
    <property type="match status" value="1"/>
</dbReference>
<dbReference type="Pfam" id="PF13302">
    <property type="entry name" value="Acetyltransf_3"/>
    <property type="match status" value="1"/>
</dbReference>
<protein>
    <submittedName>
        <fullName evidence="2">GNAT family N-acetyltransferase</fullName>
    </submittedName>
</protein>
<feature type="domain" description="N-acetyltransferase" evidence="1">
    <location>
        <begin position="16"/>
        <end position="179"/>
    </location>
</feature>
<dbReference type="InterPro" id="IPR016181">
    <property type="entry name" value="Acyl_CoA_acyltransferase"/>
</dbReference>
<name>A0ABT5S6K8_9FLAO</name>
<dbReference type="PANTHER" id="PTHR43792">
    <property type="entry name" value="GNAT FAMILY, PUTATIVE (AFU_ORTHOLOGUE AFUA_3G00765)-RELATED-RELATED"/>
    <property type="match status" value="1"/>
</dbReference>
<gene>
    <name evidence="2" type="ORF">N5A56_001225</name>
</gene>
<evidence type="ECO:0000313" key="3">
    <source>
        <dbReference type="Proteomes" id="UP001151478"/>
    </source>
</evidence>
<evidence type="ECO:0000259" key="1">
    <source>
        <dbReference type="PROSITE" id="PS51186"/>
    </source>
</evidence>